<dbReference type="SUPFAM" id="SSF55681">
    <property type="entry name" value="Class II aaRS and biotin synthetases"/>
    <property type="match status" value="1"/>
</dbReference>
<evidence type="ECO:0000256" key="1">
    <source>
        <dbReference type="ARBA" id="ARBA00004496"/>
    </source>
</evidence>
<dbReference type="InterPro" id="IPR045864">
    <property type="entry name" value="aa-tRNA-synth_II/BPL/LPL"/>
</dbReference>
<dbReference type="GeneID" id="120280032"/>
<dbReference type="Pfam" id="PF00587">
    <property type="entry name" value="tRNA-synt_2b"/>
    <property type="match status" value="1"/>
</dbReference>
<comment type="subcellular location">
    <subcellularLocation>
        <location evidence="1">Cytoplasm</location>
    </subcellularLocation>
</comment>
<dbReference type="Gene3D" id="3.30.930.10">
    <property type="entry name" value="Bira Bifunctional Protein, Domain 2"/>
    <property type="match status" value="1"/>
</dbReference>
<dbReference type="RefSeq" id="XP_039142667.1">
    <property type="nucleotide sequence ID" value="XM_039286733.1"/>
</dbReference>
<dbReference type="PANTHER" id="PTHR10745">
    <property type="entry name" value="GLYCYL-TRNA SYNTHETASE/DNA POLYMERASE SUBUNIT GAMMA-2"/>
    <property type="match status" value="1"/>
</dbReference>
<evidence type="ECO:0000256" key="10">
    <source>
        <dbReference type="ARBA" id="ARBA00022917"/>
    </source>
</evidence>
<evidence type="ECO:0000256" key="6">
    <source>
        <dbReference type="ARBA" id="ARBA00022598"/>
    </source>
</evidence>
<evidence type="ECO:0000256" key="8">
    <source>
        <dbReference type="ARBA" id="ARBA00022741"/>
    </source>
</evidence>
<dbReference type="PANTHER" id="PTHR10745:SF0">
    <property type="entry name" value="GLYCINE--TRNA LIGASE"/>
    <property type="match status" value="1"/>
</dbReference>
<dbReference type="InterPro" id="IPR036621">
    <property type="entry name" value="Anticodon-bd_dom_sf"/>
</dbReference>
<dbReference type="Proteomes" id="UP001515500">
    <property type="component" value="Chromosome 17"/>
</dbReference>
<dbReference type="Gene3D" id="3.30.40.230">
    <property type="match status" value="1"/>
</dbReference>
<dbReference type="GO" id="GO:0070150">
    <property type="term" value="P:mitochondrial glycyl-tRNA aminoacylation"/>
    <property type="evidence" value="ECO:0007669"/>
    <property type="project" value="TreeGrafter"/>
</dbReference>
<keyword evidence="10" id="KW-0648">Protein biosynthesis</keyword>
<dbReference type="Gene3D" id="3.40.50.800">
    <property type="entry name" value="Anticodon-binding domain"/>
    <property type="match status" value="1"/>
</dbReference>
<dbReference type="AlphaFoldDB" id="A0AB40CT99"/>
<name>A0AB40CT99_DIOCR</name>
<dbReference type="FunFam" id="3.30.930.10:FF:000010">
    <property type="entry name" value="Glycyl-tRNA synthetase 1"/>
    <property type="match status" value="1"/>
</dbReference>
<evidence type="ECO:0000259" key="14">
    <source>
        <dbReference type="PROSITE" id="PS50862"/>
    </source>
</evidence>
<evidence type="ECO:0000256" key="7">
    <source>
        <dbReference type="ARBA" id="ARBA00022679"/>
    </source>
</evidence>
<evidence type="ECO:0000256" key="12">
    <source>
        <dbReference type="ARBA" id="ARBA00030057"/>
    </source>
</evidence>
<evidence type="ECO:0000256" key="5">
    <source>
        <dbReference type="ARBA" id="ARBA00022490"/>
    </source>
</evidence>
<evidence type="ECO:0000256" key="2">
    <source>
        <dbReference type="ARBA" id="ARBA00008226"/>
    </source>
</evidence>
<protein>
    <recommendedName>
        <fullName evidence="4">glycine--tRNA ligase</fullName>
        <ecNumber evidence="4">6.1.1.14</ecNumber>
    </recommendedName>
    <alternativeName>
        <fullName evidence="12">Diadenosine tetraphosphate synthetase</fullName>
    </alternativeName>
</protein>
<organism evidence="15 16">
    <name type="scientific">Dioscorea cayennensis subsp. rotundata</name>
    <name type="common">White Guinea yam</name>
    <name type="synonym">Dioscorea rotundata</name>
    <dbReference type="NCBI Taxonomy" id="55577"/>
    <lineage>
        <taxon>Eukaryota</taxon>
        <taxon>Viridiplantae</taxon>
        <taxon>Streptophyta</taxon>
        <taxon>Embryophyta</taxon>
        <taxon>Tracheophyta</taxon>
        <taxon>Spermatophyta</taxon>
        <taxon>Magnoliopsida</taxon>
        <taxon>Liliopsida</taxon>
        <taxon>Dioscoreales</taxon>
        <taxon>Dioscoreaceae</taxon>
        <taxon>Dioscorea</taxon>
    </lineage>
</organism>
<dbReference type="GO" id="GO:0005739">
    <property type="term" value="C:mitochondrion"/>
    <property type="evidence" value="ECO:0007669"/>
    <property type="project" value="TreeGrafter"/>
</dbReference>
<dbReference type="InterPro" id="IPR002314">
    <property type="entry name" value="aa-tRNA-synt_IIb"/>
</dbReference>
<evidence type="ECO:0000313" key="16">
    <source>
        <dbReference type="RefSeq" id="XP_039142667.1"/>
    </source>
</evidence>
<keyword evidence="11" id="KW-0030">Aminoacyl-tRNA synthetase</keyword>
<keyword evidence="9" id="KW-0067">ATP-binding</keyword>
<dbReference type="PRINTS" id="PR01043">
    <property type="entry name" value="TRNASYNTHGLY"/>
</dbReference>
<keyword evidence="7" id="KW-0808">Transferase</keyword>
<reference evidence="16" key="1">
    <citation type="submission" date="2025-08" db="UniProtKB">
        <authorList>
            <consortium name="RefSeq"/>
        </authorList>
    </citation>
    <scope>IDENTIFICATION</scope>
</reference>
<evidence type="ECO:0000256" key="4">
    <source>
        <dbReference type="ARBA" id="ARBA00012829"/>
    </source>
</evidence>
<keyword evidence="5" id="KW-0963">Cytoplasm</keyword>
<dbReference type="FunFam" id="3.30.40.230:FF:000001">
    <property type="entry name" value="Glycine--tRNA ligase"/>
    <property type="match status" value="1"/>
</dbReference>
<dbReference type="CDD" id="cd00858">
    <property type="entry name" value="GlyRS_anticodon"/>
    <property type="match status" value="1"/>
</dbReference>
<dbReference type="GO" id="GO:0005524">
    <property type="term" value="F:ATP binding"/>
    <property type="evidence" value="ECO:0007669"/>
    <property type="project" value="UniProtKB-KW"/>
</dbReference>
<keyword evidence="6" id="KW-0436">Ligase</keyword>
<proteinExistence type="inferred from homology"/>
<dbReference type="SUPFAM" id="SSF52954">
    <property type="entry name" value="Class II aaRS ABD-related"/>
    <property type="match status" value="1"/>
</dbReference>
<dbReference type="EC" id="6.1.1.14" evidence="4"/>
<comment type="catalytic activity">
    <reaction evidence="13">
        <text>tRNA(Gly) + glycine + ATP = glycyl-tRNA(Gly) + AMP + diphosphate</text>
        <dbReference type="Rhea" id="RHEA:16013"/>
        <dbReference type="Rhea" id="RHEA-COMP:9664"/>
        <dbReference type="Rhea" id="RHEA-COMP:9683"/>
        <dbReference type="ChEBI" id="CHEBI:30616"/>
        <dbReference type="ChEBI" id="CHEBI:33019"/>
        <dbReference type="ChEBI" id="CHEBI:57305"/>
        <dbReference type="ChEBI" id="CHEBI:78442"/>
        <dbReference type="ChEBI" id="CHEBI:78522"/>
        <dbReference type="ChEBI" id="CHEBI:456215"/>
        <dbReference type="EC" id="6.1.1.14"/>
    </reaction>
</comment>
<dbReference type="GO" id="GO:0004820">
    <property type="term" value="F:glycine-tRNA ligase activity"/>
    <property type="evidence" value="ECO:0007669"/>
    <property type="project" value="UniProtKB-EC"/>
</dbReference>
<evidence type="ECO:0000256" key="13">
    <source>
        <dbReference type="ARBA" id="ARBA00047937"/>
    </source>
</evidence>
<comment type="similarity">
    <text evidence="2">Belongs to the class-II aminoacyl-tRNA synthetase family.</text>
</comment>
<evidence type="ECO:0000313" key="15">
    <source>
        <dbReference type="Proteomes" id="UP001515500"/>
    </source>
</evidence>
<dbReference type="Pfam" id="PF03129">
    <property type="entry name" value="HGTP_anticodon"/>
    <property type="match status" value="1"/>
</dbReference>
<dbReference type="CDD" id="cd00774">
    <property type="entry name" value="GlyRS-like_core"/>
    <property type="match status" value="1"/>
</dbReference>
<accession>A0AB40CT99</accession>
<keyword evidence="8" id="KW-0547">Nucleotide-binding</keyword>
<comment type="subunit">
    <text evidence="3">Homodimer.</text>
</comment>
<keyword evidence="15" id="KW-1185">Reference proteome</keyword>
<dbReference type="FunFam" id="3.30.720.200:FF:000001">
    <property type="entry name" value="Glycine--tRNA ligase 2"/>
    <property type="match status" value="1"/>
</dbReference>
<dbReference type="InterPro" id="IPR002315">
    <property type="entry name" value="tRNA-synt_gly"/>
</dbReference>
<dbReference type="NCBIfam" id="NF003211">
    <property type="entry name" value="PRK04173.1"/>
    <property type="match status" value="1"/>
</dbReference>
<sequence length="674" mass="75435">MASSSSSASVEAQVEAVRSIKASPGASQFEMDMAVESPKGLKLEVAARQAEVNRKEDGATSELINDALRQAVVNILERRLFIIPSFKIYRGVAGLYDYGPPGCAVKSNVLTLWRQHFVMEENMLEVDCPCITPEVVLKASGHVDKFTDLMVNDEKTGTCYRADHLLKDYCKEKLEKDLTLTPAKVAELKHVIAILDDLSAEELGAKLKEYGITAPDTKNPLSDPYPFNLMFRTSIGPTGLSTGFMRPETAQGIFVNFKDLYYYNGNKLPFAAAQIGQAFRNEISPRQGLLRVREFTLAEIEHFVDPDDKSHPKFANVAELEFFMFPREDQLAGKSARKICLREAVSKGIVNNETLGYFIGRVFRFLARLGIDEDRLRFRQHLPNEMAHYAADCWDAEIESSFGWIECVGIADRSAYDLRGHTDKSGVPLVAHEKFSEPREVEKLVITPSKKDLGLAFEGNQKMVVGALEAMSEKEALEMKATLESKGEAEFLVCTLGKTVVITKNMVSIRMEKKKEHQRVFTPSVIEPSFGIGRIIYCLYEHSFHRRPCKSKDEQLNVFRFPPVVAPIKCTVFPLIKNPEFDDVARSIAETLTKAGISNIIDITGTSIGKRYARTDEIGVPFAVTVDSTTSVTIRERDSRQQIRVNIKEVVSVVKELIEGQSTWTALVRAYTQT</sequence>
<dbReference type="Gene3D" id="3.30.720.200">
    <property type="match status" value="1"/>
</dbReference>
<dbReference type="NCBIfam" id="TIGR00389">
    <property type="entry name" value="glyS_dimeric"/>
    <property type="match status" value="1"/>
</dbReference>
<evidence type="ECO:0000256" key="9">
    <source>
        <dbReference type="ARBA" id="ARBA00022840"/>
    </source>
</evidence>
<dbReference type="InterPro" id="IPR004154">
    <property type="entry name" value="Anticodon-bd"/>
</dbReference>
<gene>
    <name evidence="16" type="primary">LOC120280032</name>
</gene>
<dbReference type="InterPro" id="IPR033731">
    <property type="entry name" value="GlyRS-like_core"/>
</dbReference>
<dbReference type="InterPro" id="IPR006195">
    <property type="entry name" value="aa-tRNA-synth_II"/>
</dbReference>
<evidence type="ECO:0000256" key="11">
    <source>
        <dbReference type="ARBA" id="ARBA00023146"/>
    </source>
</evidence>
<dbReference type="PROSITE" id="PS50862">
    <property type="entry name" value="AA_TRNA_LIGASE_II"/>
    <property type="match status" value="1"/>
</dbReference>
<feature type="domain" description="Aminoacyl-transfer RNA synthetases class-II family profile" evidence="14">
    <location>
        <begin position="66"/>
        <end position="548"/>
    </location>
</feature>
<dbReference type="FunFam" id="3.40.50.800:FF:000004">
    <property type="entry name" value="Glycine--tRNA ligase 2"/>
    <property type="match status" value="1"/>
</dbReference>
<evidence type="ECO:0000256" key="3">
    <source>
        <dbReference type="ARBA" id="ARBA00011738"/>
    </source>
</evidence>
<dbReference type="InterPro" id="IPR027031">
    <property type="entry name" value="Gly-tRNA_synthase/POLG2"/>
</dbReference>
<dbReference type="GO" id="GO:0016740">
    <property type="term" value="F:transferase activity"/>
    <property type="evidence" value="ECO:0007669"/>
    <property type="project" value="UniProtKB-KW"/>
</dbReference>